<evidence type="ECO:0000313" key="2">
    <source>
        <dbReference type="EMBL" id="BAN23979.1"/>
    </source>
</evidence>
<dbReference type="SUPFAM" id="SSF52833">
    <property type="entry name" value="Thioredoxin-like"/>
    <property type="match status" value="1"/>
</dbReference>
<sequence>MHDTAAPQLEQQIKPGARGAGRAREIQGEENMSVLHSTSPGHPYFFFDFISPFSYLLLEQHEKWPDMPFELVPVQLMKLLDRWGQPHAATIPSKRVFTYRHALFRAEQLGIPFRMPPAHPFDPSKALRLAVLANAEIACVREIFRYIWREGRDPATPEGFRGLCEHVGIPDAVARVEDEDTKAKLRDNNDRAVAMGVFGVPTFIVNDQIFWGEDTLPMVLYVARSPNWLDGAEVKRISALPIAPRDADFA</sequence>
<dbReference type="Gene3D" id="3.40.30.10">
    <property type="entry name" value="Glutaredoxin"/>
    <property type="match status" value="1"/>
</dbReference>
<dbReference type="AlphaFoldDB" id="R4WI90"/>
<dbReference type="GO" id="GO:0018845">
    <property type="term" value="F:2-hydroxychromene-2-carboxylate isomerase activity"/>
    <property type="evidence" value="ECO:0007669"/>
    <property type="project" value="InterPro"/>
</dbReference>
<dbReference type="Proteomes" id="UP000013966">
    <property type="component" value="Chromosome 1"/>
</dbReference>
<reference evidence="2 3" key="1">
    <citation type="journal article" date="2013" name="Genome Announc.">
        <title>Complete Genome Sequence of Burkholderia sp. Strain RPE64, Bacterial Symbiont of the Bean Bug Riptortus pedestris.</title>
        <authorList>
            <person name="Shibata T.F."/>
            <person name="Maeda T."/>
            <person name="Nikoh N."/>
            <person name="Yamaguchi K."/>
            <person name="Oshima K."/>
            <person name="Hattori M."/>
            <person name="Nishiyama T."/>
            <person name="Hasebe M."/>
            <person name="Fukatsu T."/>
            <person name="Kikuchi Y."/>
            <person name="Shigenobu S."/>
        </authorList>
    </citation>
    <scope>NUCLEOTIDE SEQUENCE [LARGE SCALE GENOMIC DNA]</scope>
</reference>
<dbReference type="HOGENOM" id="CLU_069253_1_2_4"/>
<feature type="domain" description="DSBA-like thioredoxin" evidence="1">
    <location>
        <begin position="45"/>
        <end position="219"/>
    </location>
</feature>
<dbReference type="STRING" id="758793.BRPE64_ACDS22250"/>
<dbReference type="GO" id="GO:0004364">
    <property type="term" value="F:glutathione transferase activity"/>
    <property type="evidence" value="ECO:0007669"/>
    <property type="project" value="TreeGrafter"/>
</dbReference>
<dbReference type="GO" id="GO:0006749">
    <property type="term" value="P:glutathione metabolic process"/>
    <property type="evidence" value="ECO:0007669"/>
    <property type="project" value="TreeGrafter"/>
</dbReference>
<name>R4WI90_9BURK</name>
<dbReference type="KEGG" id="buo:BRPE64_ACDS22250"/>
<accession>R4WI90</accession>
<dbReference type="PANTHER" id="PTHR42943:SF2">
    <property type="entry name" value="GLUTATHIONE S-TRANSFERASE KAPPA 1"/>
    <property type="match status" value="1"/>
</dbReference>
<gene>
    <name evidence="2" type="ORF">BRPE64_ACDS22250</name>
</gene>
<organism evidence="2 3">
    <name type="scientific">Caballeronia insecticola</name>
    <dbReference type="NCBI Taxonomy" id="758793"/>
    <lineage>
        <taxon>Bacteria</taxon>
        <taxon>Pseudomonadati</taxon>
        <taxon>Pseudomonadota</taxon>
        <taxon>Betaproteobacteria</taxon>
        <taxon>Burkholderiales</taxon>
        <taxon>Burkholderiaceae</taxon>
        <taxon>Caballeronia</taxon>
    </lineage>
</organism>
<dbReference type="CDD" id="cd03022">
    <property type="entry name" value="DsbA_HCCA_Iso"/>
    <property type="match status" value="1"/>
</dbReference>
<keyword evidence="3" id="KW-1185">Reference proteome</keyword>
<dbReference type="PATRIC" id="fig|758793.3.peg.2228"/>
<dbReference type="GO" id="GO:1901170">
    <property type="term" value="P:naphthalene catabolic process"/>
    <property type="evidence" value="ECO:0007669"/>
    <property type="project" value="InterPro"/>
</dbReference>
<evidence type="ECO:0000259" key="1">
    <source>
        <dbReference type="Pfam" id="PF01323"/>
    </source>
</evidence>
<dbReference type="InterPro" id="IPR036249">
    <property type="entry name" value="Thioredoxin-like_sf"/>
</dbReference>
<evidence type="ECO:0000313" key="3">
    <source>
        <dbReference type="Proteomes" id="UP000013966"/>
    </source>
</evidence>
<dbReference type="InterPro" id="IPR044087">
    <property type="entry name" value="NahD-like"/>
</dbReference>
<reference evidence="2 3" key="2">
    <citation type="journal article" date="2018" name="Int. J. Syst. Evol. Microbiol.">
        <title>Burkholderia insecticola sp. nov., a gut symbiotic bacterium of the bean bug Riptortus pedestris.</title>
        <authorList>
            <person name="Takeshita K."/>
            <person name="Tamaki H."/>
            <person name="Ohbayashi T."/>
            <person name="Meng X.-Y."/>
            <person name="Sone T."/>
            <person name="Mitani Y."/>
            <person name="Peeters C."/>
            <person name="Kikuchi Y."/>
            <person name="Vandamme P."/>
        </authorList>
    </citation>
    <scope>NUCLEOTIDE SEQUENCE [LARGE SCALE GENOMIC DNA]</scope>
    <source>
        <strain evidence="2">RPE64</strain>
    </source>
</reference>
<dbReference type="Pfam" id="PF01323">
    <property type="entry name" value="DSBA"/>
    <property type="match status" value="1"/>
</dbReference>
<dbReference type="InterPro" id="IPR001853">
    <property type="entry name" value="DSBA-like_thioredoxin_dom"/>
</dbReference>
<proteinExistence type="predicted"/>
<protein>
    <submittedName>
        <fullName evidence="2">DSBA oxidoreductase</fullName>
    </submittedName>
</protein>
<dbReference type="EMBL" id="AP013058">
    <property type="protein sequence ID" value="BAN23979.1"/>
    <property type="molecule type" value="Genomic_DNA"/>
</dbReference>
<dbReference type="InterPro" id="IPR051924">
    <property type="entry name" value="GST_Kappa/NadH"/>
</dbReference>
<dbReference type="GO" id="GO:0004602">
    <property type="term" value="F:glutathione peroxidase activity"/>
    <property type="evidence" value="ECO:0007669"/>
    <property type="project" value="TreeGrafter"/>
</dbReference>
<dbReference type="PANTHER" id="PTHR42943">
    <property type="entry name" value="GLUTATHIONE S-TRANSFERASE KAPPA"/>
    <property type="match status" value="1"/>
</dbReference>